<dbReference type="GeneID" id="107274772"/>
<evidence type="ECO:0000256" key="1">
    <source>
        <dbReference type="ARBA" id="ARBA00004123"/>
    </source>
</evidence>
<protein>
    <submittedName>
        <fullName evidence="6">Protein NRDE2 homolog</fullName>
    </submittedName>
</protein>
<dbReference type="GO" id="GO:1902369">
    <property type="term" value="P:negative regulation of RNA catabolic process"/>
    <property type="evidence" value="ECO:0007669"/>
    <property type="project" value="TreeGrafter"/>
</dbReference>
<gene>
    <name evidence="6" type="primary">LOC107274772</name>
</gene>
<comment type="similarity">
    <text evidence="2">Belongs to the NRDE2 family.</text>
</comment>
<feature type="compositionally biased region" description="Polar residues" evidence="4">
    <location>
        <begin position="74"/>
        <end position="84"/>
    </location>
</feature>
<comment type="subcellular location">
    <subcellularLocation>
        <location evidence="1">Nucleus</location>
    </subcellularLocation>
</comment>
<keyword evidence="3" id="KW-0539">Nucleus</keyword>
<dbReference type="KEGG" id="ccin:107274772"/>
<evidence type="ECO:0000313" key="6">
    <source>
        <dbReference type="RefSeq" id="XP_015609760.1"/>
    </source>
</evidence>
<dbReference type="InterPro" id="IPR013633">
    <property type="entry name" value="NRDE-2"/>
</dbReference>
<name>A0AAJ7CGX3_CEPCN</name>
<dbReference type="Proteomes" id="UP000694920">
    <property type="component" value="Unplaced"/>
</dbReference>
<keyword evidence="5" id="KW-1185">Reference proteome</keyword>
<sequence>MSLFPAYSDISVTGSTAREEIDVKDEKRDWLQNSSFPAAVISRNTLLDISDSSEDDSIVILSSPERPTKPPSTILINSDSSSEELYQKSKRIKKHKKDKKRHKSVKSKHQIKYDREVENVYYEDKFRDKGNSKVDTLCSRVRPIYTHMKNAGLGFVPFKQNKSSTFQRYCVTNIDSIQKSLKKDTIIKRHSEKDSINQNDTEILNWCVNIEEEQQSSIREFNKKLTDNPNDIQLWLQYVYFQDVIARFQKNQLAKDIRVATCQKKESIINKALEKNPNSHELLKIKLNLMSELLPADQLSNEMETLVNKDTGNITLWQAFIMTTQGSVAMCTVPKVLSLYSKCLCTLRQRSRTNPHIYDKRILEMLYRCLIFLRHAGLWEQMWETLRLNLCLNLSLNKDSLKLQSSIDEKKLIGMEEVVLTSRLPLNQLWLRVESLRERCHWLSVSSDELELVGDSRRFVLPEDVADFVHPMVSMQSNFRLAIYSLMSLKVPLLPTRDSILQDLAIKDFDWSGESLEMLLPLAYPSIGVMAAHTQRKALLGGILEGRLTSGPQYLRFHPAQEPYLDFIRDAFKVIAENLQTSQRTSIYVWWLRFERLLVFFSKTDPLKNDSRRKKLKTSLKEFLKKDENRNNLHFYREYALIEREMERFDNCVNILETTIQSQGQNLESISNDEEKTALLSVYRTLLETLLDVDTYKECHNDRILKIYSHIVSGSSEPRLTLVEQYLQNSVQQFLENPVTTEVDETYFLPSFECDIITCYVYFLYVTKRSINEIIQVFDECLEHCQDSRFLRECLYESKISFLQLYIEQRHNVQHILKETVYEALKLYPDNFYMLSVFSGIEIELPCWKIIIRSENIRPWPAISMCLTARARIIYLQKHGLFDAARAALNKLLSFHRKLARVAETRCCPLIWRLYMLLLREQDLCEKRGEEVYHESVAQCPWARCIYIDAAEVAPQLLTQIQDIIREKELRMHVTPEELDILRG</sequence>
<dbReference type="GO" id="GO:0031048">
    <property type="term" value="P:regulatory ncRNA-mediated heterochromatin formation"/>
    <property type="evidence" value="ECO:0007669"/>
    <property type="project" value="TreeGrafter"/>
</dbReference>
<evidence type="ECO:0000256" key="3">
    <source>
        <dbReference type="ARBA" id="ARBA00023242"/>
    </source>
</evidence>
<dbReference type="PANTHER" id="PTHR13471">
    <property type="entry name" value="TETRATRICOPEPTIDE-LIKE HELICAL"/>
    <property type="match status" value="1"/>
</dbReference>
<dbReference type="Pfam" id="PF08424">
    <property type="entry name" value="NRDE-2"/>
    <property type="match status" value="1"/>
</dbReference>
<organism evidence="5 6">
    <name type="scientific">Cephus cinctus</name>
    <name type="common">Wheat stem sawfly</name>
    <dbReference type="NCBI Taxonomy" id="211228"/>
    <lineage>
        <taxon>Eukaryota</taxon>
        <taxon>Metazoa</taxon>
        <taxon>Ecdysozoa</taxon>
        <taxon>Arthropoda</taxon>
        <taxon>Hexapoda</taxon>
        <taxon>Insecta</taxon>
        <taxon>Pterygota</taxon>
        <taxon>Neoptera</taxon>
        <taxon>Endopterygota</taxon>
        <taxon>Hymenoptera</taxon>
        <taxon>Cephoidea</taxon>
        <taxon>Cephidae</taxon>
        <taxon>Cephus</taxon>
    </lineage>
</organism>
<evidence type="ECO:0000313" key="5">
    <source>
        <dbReference type="Proteomes" id="UP000694920"/>
    </source>
</evidence>
<feature type="region of interest" description="Disordered" evidence="4">
    <location>
        <begin position="61"/>
        <end position="110"/>
    </location>
</feature>
<reference evidence="6" key="1">
    <citation type="submission" date="2025-08" db="UniProtKB">
        <authorList>
            <consortium name="RefSeq"/>
        </authorList>
    </citation>
    <scope>IDENTIFICATION</scope>
</reference>
<feature type="compositionally biased region" description="Basic residues" evidence="4">
    <location>
        <begin position="88"/>
        <end position="110"/>
    </location>
</feature>
<dbReference type="RefSeq" id="XP_015609760.1">
    <property type="nucleotide sequence ID" value="XM_015754274.2"/>
</dbReference>
<dbReference type="AlphaFoldDB" id="A0AAJ7CGX3"/>
<evidence type="ECO:0000256" key="4">
    <source>
        <dbReference type="SAM" id="MobiDB-lite"/>
    </source>
</evidence>
<accession>A0AAJ7CGX3</accession>
<proteinExistence type="inferred from homology"/>
<evidence type="ECO:0000256" key="2">
    <source>
        <dbReference type="ARBA" id="ARBA00009265"/>
    </source>
</evidence>
<dbReference type="GO" id="GO:0071013">
    <property type="term" value="C:catalytic step 2 spliceosome"/>
    <property type="evidence" value="ECO:0007669"/>
    <property type="project" value="TreeGrafter"/>
</dbReference>
<dbReference type="PANTHER" id="PTHR13471:SF0">
    <property type="entry name" value="NUCLEAR EXOSOME REGULATOR NRDE2"/>
    <property type="match status" value="1"/>
</dbReference>